<accession>A0A221W0Y9</accession>
<feature type="region of interest" description="Disordered" evidence="1">
    <location>
        <begin position="101"/>
        <end position="124"/>
    </location>
</feature>
<organism evidence="2 3">
    <name type="scientific">Actinoalloteichus hoggarensis</name>
    <dbReference type="NCBI Taxonomy" id="1470176"/>
    <lineage>
        <taxon>Bacteria</taxon>
        <taxon>Bacillati</taxon>
        <taxon>Actinomycetota</taxon>
        <taxon>Actinomycetes</taxon>
        <taxon>Pseudonocardiales</taxon>
        <taxon>Pseudonocardiaceae</taxon>
        <taxon>Actinoalloteichus</taxon>
    </lineage>
</organism>
<feature type="region of interest" description="Disordered" evidence="1">
    <location>
        <begin position="186"/>
        <end position="215"/>
    </location>
</feature>
<keyword evidence="3" id="KW-1185">Reference proteome</keyword>
<sequence>MLHAVDTDPVGRRAVEGAAMGLLHGHPTRRGRLHGRAGRLPARLRRAGAVRRTRPVRRETRGRCARPRLRLIAVARRRRGVLLMLPDRRRVLRMRLMRRCGRHRRRRGQRDAGRRGGGRPLLRDGGRVVGRLGAPWRRRRTEPRCGGGLSVAVLGRGGPGIGLLGGGSLDVRRRCGGALSGRGLSGRSLSGGSLSGGSRGSRGVERTGRGEPVTAARGIGLRRRARSRTVLW</sequence>
<dbReference type="Proteomes" id="UP000204221">
    <property type="component" value="Chromosome"/>
</dbReference>
<protein>
    <submittedName>
        <fullName evidence="2">Uncharacterized protein</fullName>
    </submittedName>
</protein>
<dbReference type="EMBL" id="CP022521">
    <property type="protein sequence ID" value="ASO19378.1"/>
    <property type="molecule type" value="Genomic_DNA"/>
</dbReference>
<name>A0A221W0Y9_9PSEU</name>
<dbReference type="KEGG" id="ahg:AHOG_08670"/>
<gene>
    <name evidence="2" type="ORF">AHOG_08670</name>
</gene>
<evidence type="ECO:0000313" key="3">
    <source>
        <dbReference type="Proteomes" id="UP000204221"/>
    </source>
</evidence>
<reference evidence="2 3" key="1">
    <citation type="submission" date="2017-07" db="EMBL/GenBank/DDBJ databases">
        <title>Complete genome sequence of Actinoalloteichus hoggarensis DSM 45943, type strain of Actinoalloteichus hoggarensis.</title>
        <authorList>
            <person name="Ruckert C."/>
            <person name="Nouioui I."/>
            <person name="Willmese J."/>
            <person name="van Wezel G."/>
            <person name="Klenk H.-P."/>
            <person name="Kalinowski J."/>
            <person name="Zotchev S.B."/>
        </authorList>
    </citation>
    <scope>NUCLEOTIDE SEQUENCE [LARGE SCALE GENOMIC DNA]</scope>
    <source>
        <strain evidence="2 3">DSM 45943</strain>
    </source>
</reference>
<evidence type="ECO:0000256" key="1">
    <source>
        <dbReference type="SAM" id="MobiDB-lite"/>
    </source>
</evidence>
<evidence type="ECO:0000313" key="2">
    <source>
        <dbReference type="EMBL" id="ASO19378.1"/>
    </source>
</evidence>
<dbReference type="AlphaFoldDB" id="A0A221W0Y9"/>
<proteinExistence type="predicted"/>